<name>A0AC34Q7L0_9BILA</name>
<protein>
    <submittedName>
        <fullName evidence="2">Large ribosomal subunit protein uL2</fullName>
    </submittedName>
</protein>
<organism evidence="1 2">
    <name type="scientific">Panagrolaimus sp. JU765</name>
    <dbReference type="NCBI Taxonomy" id="591449"/>
    <lineage>
        <taxon>Eukaryota</taxon>
        <taxon>Metazoa</taxon>
        <taxon>Ecdysozoa</taxon>
        <taxon>Nematoda</taxon>
        <taxon>Chromadorea</taxon>
        <taxon>Rhabditida</taxon>
        <taxon>Tylenchina</taxon>
        <taxon>Panagrolaimomorpha</taxon>
        <taxon>Panagrolaimoidea</taxon>
        <taxon>Panagrolaimidae</taxon>
        <taxon>Panagrolaimus</taxon>
    </lineage>
</organism>
<evidence type="ECO:0000313" key="2">
    <source>
        <dbReference type="WBParaSite" id="JU765_v2.g13803.t1"/>
    </source>
</evidence>
<evidence type="ECO:0000313" key="1">
    <source>
        <dbReference type="Proteomes" id="UP000887576"/>
    </source>
</evidence>
<sequence>MIGLVGKKVGMTRIFTEDGVSIPVTVIEVEANRVTQVKDLANDGYRAIQVTTGAKKANRVTKPEAGHFAKAGVEAGRGLWEFRLAEGEEFTVGQSISVELFADVKKVDVTGTSKGKGFAGTVKRWNFRTQDATHGNSLSHRVPGSIGQNQTPGKVFKGKKMAVLKDAQSALTVSETTFGRDFNEALVHQVVVAYAAGARQGTRAQKTRAEVTGSGKKPWRQKGTGRARSGSIKSPIWRSGGVTFAARPQDHSQKVNKKMYRGALKSILSELVRQDRLIVVEKFSVEAPKTKLLAQKLKDMALEDVLIITGDAGMIREERLLKVLRAPHVSEKASTAMEKSNTIVLKVAKDATKAEIKAAVQKLFEVEVEVVNTLVVKGKVKRHGQRIGRRSDWKKAYVTLKEGQNLDFVGGADKSGGRNNNGRITTRHIGGGHKQAYRIVDFKRNKDGIPAVVERLEYDPNRSANIALVLYKDGERRYILAPKGLKAGDQIQSGVDAAIKPGNTLPMRNIPVGSTVHNVEMKPGKGGQLARSAGTYVQIVARDGAYVTLRLRSGEMRKVEADCRATLGEVGNAEHMLRVLGKAGAARWRGVRPTVRGTAMNPVDHPHGGGEGRNFGKHPVTPWGVQTKGKKTRSNKRTDKFIVRRRSK</sequence>
<dbReference type="Proteomes" id="UP000887576">
    <property type="component" value="Unplaced"/>
</dbReference>
<accession>A0AC34Q7L0</accession>
<proteinExistence type="predicted"/>
<reference evidence="2" key="1">
    <citation type="submission" date="2022-11" db="UniProtKB">
        <authorList>
            <consortium name="WormBaseParasite"/>
        </authorList>
    </citation>
    <scope>IDENTIFICATION</scope>
</reference>
<dbReference type="WBParaSite" id="JU765_v2.g13803.t1">
    <property type="protein sequence ID" value="JU765_v2.g13803.t1"/>
    <property type="gene ID" value="JU765_v2.g13803"/>
</dbReference>